<dbReference type="CDD" id="cd09203">
    <property type="entry name" value="PLDc_N_DEXD_b1"/>
    <property type="match status" value="1"/>
</dbReference>
<dbReference type="SUPFAM" id="SSF52540">
    <property type="entry name" value="P-loop containing nucleoside triphosphate hydrolases"/>
    <property type="match status" value="1"/>
</dbReference>
<dbReference type="CDD" id="cd18032">
    <property type="entry name" value="DEXHc_RE_I_III_res"/>
    <property type="match status" value="1"/>
</dbReference>
<evidence type="ECO:0000259" key="1">
    <source>
        <dbReference type="PROSITE" id="PS51192"/>
    </source>
</evidence>
<evidence type="ECO:0000313" key="3">
    <source>
        <dbReference type="EMBL" id="OAX51869.1"/>
    </source>
</evidence>
<dbReference type="Proteomes" id="UP000053171">
    <property type="component" value="Unassembled WGS sequence"/>
</dbReference>
<dbReference type="GO" id="GO:0005524">
    <property type="term" value="F:ATP binding"/>
    <property type="evidence" value="ECO:0007669"/>
    <property type="project" value="InterPro"/>
</dbReference>
<dbReference type="InterPro" id="IPR027417">
    <property type="entry name" value="P-loop_NTPase"/>
</dbReference>
<keyword evidence="4" id="KW-1185">Reference proteome</keyword>
<feature type="domain" description="Helicase C-terminal" evidence="2">
    <location>
        <begin position="528"/>
        <end position="692"/>
    </location>
</feature>
<dbReference type="GO" id="GO:0016887">
    <property type="term" value="F:ATP hydrolysis activity"/>
    <property type="evidence" value="ECO:0007669"/>
    <property type="project" value="TreeGrafter"/>
</dbReference>
<dbReference type="CDD" id="cd18799">
    <property type="entry name" value="SF2_C_EcoAI-like"/>
    <property type="match status" value="1"/>
</dbReference>
<reference evidence="3" key="1">
    <citation type="submission" date="2016-06" db="EMBL/GenBank/DDBJ databases">
        <title>Identification of putative biosynthetic pathways for the production of bioactive secondary metabolites by the marine actinomycete Kocuria kristinae RUTW2-3.</title>
        <authorList>
            <person name="Waterworth S.C."/>
            <person name="Walmsley T.A."/>
            <person name="Matongo T."/>
            <person name="Davies-Coleman M.T."/>
            <person name="Dorrington R.A."/>
        </authorList>
    </citation>
    <scope>NUCLEOTIDE SEQUENCE [LARGE SCALE GENOMIC DNA]</scope>
    <source>
        <strain evidence="3">RUTW2-3</strain>
    </source>
</reference>
<dbReference type="EMBL" id="LJBJ02000011">
    <property type="protein sequence ID" value="OAX51869.1"/>
    <property type="molecule type" value="Genomic_DNA"/>
</dbReference>
<proteinExistence type="predicted"/>
<dbReference type="Pfam" id="PF00271">
    <property type="entry name" value="Helicase_C"/>
    <property type="match status" value="1"/>
</dbReference>
<dbReference type="Pfam" id="PF13091">
    <property type="entry name" value="PLDc_2"/>
    <property type="match status" value="1"/>
</dbReference>
<feature type="domain" description="Helicase ATP-binding" evidence="1">
    <location>
        <begin position="319"/>
        <end position="461"/>
    </location>
</feature>
<dbReference type="InterPro" id="IPR001650">
    <property type="entry name" value="Helicase_C-like"/>
</dbReference>
<dbReference type="GO" id="GO:0004386">
    <property type="term" value="F:helicase activity"/>
    <property type="evidence" value="ECO:0007669"/>
    <property type="project" value="UniProtKB-KW"/>
</dbReference>
<keyword evidence="3" id="KW-0347">Helicase</keyword>
<dbReference type="SUPFAM" id="SSF56024">
    <property type="entry name" value="Phospholipase D/nuclease"/>
    <property type="match status" value="1"/>
</dbReference>
<dbReference type="InterPro" id="IPR014001">
    <property type="entry name" value="Helicase_ATP-bd"/>
</dbReference>
<sequence>MELAVGLYERLIDRYLDAALTAAPHLIPVRERIDPADLPHILARHLGRQISDALQQLPADQRREFANRLLRVVPDDTGGAQLPPEAQLLTQVLEEDAQPLRRPATPLSDVALLTNAPADPSLHAELRTEMLSSDRVDLLCAFIKRSGTRLLRDGFEDLRRRGVPLRVLTTTYIGATDRRALDELVREYGAQVKISYNARSTRLHAKAWLFHRGTGFHTGYVGSSNLSRDALLDGLEWNVRISQTATPGLMEKFSATFDTYWNDPAFEDYDPDRDGDRLDAELMRASGRGRADGVSPRLSGLEVRPYDFQRTMLEELRSERTVHGRHRNLLVAATGTGKTVMAALDYRELSGEARPRPTLLFLAHRREILEQALSTYRDVLGEGAFGELMVDGHQPVFGEHVFASVQSMGRPEQLRRWNPDHFDIVVVDEFHHAEAATYRRILDHLTPRELLGLTATPERTDGVNVAQEHFGGRIASQMRLWDALERDLLVPFHYFGIWDDVDLSRLSFRRGEYETRQLASVLDHHDARARKVINAVRDQVTDPRRMRALGFCVSVEHARFMAQCFRRAGLPAVALSGTSSTSERDDGLAALRAGEITCIFAVDLFNEGLDIPEIDTVLMLRPTQSATIFLQQLGRGLRRAPGKSVLTVLDFVGHQSAQFRFDLKLRALTGLSRSRLVAGIEQGFPFLPSGSQIILDRVAQQEVLANVRSQLSLSTRELVADIRQHADQTGAESSLRAYLEGSGRTLADIYGASSRSMRGEQRPACWSALEVWARPDDALPPLSAEYDLLRRIRGLTHVDDPERIRAYRRLLDPALDPRVRAEDPFAPMLYFSFWPQGAPEGMTEALQRLARSVHVRRELLQLLDVCETETRALPERLNGPLESSPLRSHARYSRDELAAALGLGTRTKGTPGSLVSGVRWFPEAQVDLLLVTLRKSEAQFSPSTLYRDYAVDESLFHWESQSSTAAGSPTGLRYRTHEQRGSQVLLCVREATAGDIGTEPFTCLGTVRYREHQGEKPMRILWELDRPMPPELLVHARAVA</sequence>
<dbReference type="InterPro" id="IPR006935">
    <property type="entry name" value="Helicase/UvrB_N"/>
</dbReference>
<dbReference type="InterPro" id="IPR021835">
    <property type="entry name" value="DUF3427"/>
</dbReference>
<dbReference type="SMART" id="SM00487">
    <property type="entry name" value="DEXDc"/>
    <property type="match status" value="1"/>
</dbReference>
<organism evidence="3 4">
    <name type="scientific">Rothia kristinae</name>
    <dbReference type="NCBI Taxonomy" id="37923"/>
    <lineage>
        <taxon>Bacteria</taxon>
        <taxon>Bacillati</taxon>
        <taxon>Actinomycetota</taxon>
        <taxon>Actinomycetes</taxon>
        <taxon>Micrococcales</taxon>
        <taxon>Micrococcaceae</taxon>
        <taxon>Rothia</taxon>
    </lineage>
</organism>
<dbReference type="Pfam" id="PF04851">
    <property type="entry name" value="ResIII"/>
    <property type="match status" value="1"/>
</dbReference>
<evidence type="ECO:0000259" key="2">
    <source>
        <dbReference type="PROSITE" id="PS51194"/>
    </source>
</evidence>
<dbReference type="PROSITE" id="PS51194">
    <property type="entry name" value="HELICASE_CTER"/>
    <property type="match status" value="1"/>
</dbReference>
<dbReference type="PANTHER" id="PTHR47962">
    <property type="entry name" value="ATP-DEPENDENT HELICASE LHR-RELATED-RELATED"/>
    <property type="match status" value="1"/>
</dbReference>
<dbReference type="PANTHER" id="PTHR47962:SF7">
    <property type="entry name" value="MITOCHONDRIAL ATP-DEPENDENT HELICASE IRC3-RELATED"/>
    <property type="match status" value="1"/>
</dbReference>
<keyword evidence="3" id="KW-0067">ATP-binding</keyword>
<dbReference type="GO" id="GO:0003677">
    <property type="term" value="F:DNA binding"/>
    <property type="evidence" value="ECO:0007669"/>
    <property type="project" value="InterPro"/>
</dbReference>
<gene>
    <name evidence="3" type="ORF">AN277_0206570</name>
</gene>
<name>A0A199NRZ9_9MICC</name>
<dbReference type="PROSITE" id="PS51192">
    <property type="entry name" value="HELICASE_ATP_BIND_1"/>
    <property type="match status" value="1"/>
</dbReference>
<keyword evidence="3" id="KW-0547">Nucleotide-binding</keyword>
<keyword evidence="3" id="KW-0378">Hydrolase</keyword>
<accession>A0A199NRZ9</accession>
<dbReference type="SMART" id="SM00490">
    <property type="entry name" value="HELICc"/>
    <property type="match status" value="1"/>
</dbReference>
<dbReference type="InterPro" id="IPR052511">
    <property type="entry name" value="ATP-dep_Helicase"/>
</dbReference>
<protein>
    <submittedName>
        <fullName evidence="3">Helicase</fullName>
    </submittedName>
</protein>
<dbReference type="Gene3D" id="3.40.50.300">
    <property type="entry name" value="P-loop containing nucleotide triphosphate hydrolases"/>
    <property type="match status" value="2"/>
</dbReference>
<dbReference type="AlphaFoldDB" id="A0A199NRZ9"/>
<dbReference type="InterPro" id="IPR025202">
    <property type="entry name" value="PLD-like_dom"/>
</dbReference>
<evidence type="ECO:0000313" key="4">
    <source>
        <dbReference type="Proteomes" id="UP000053171"/>
    </source>
</evidence>
<comment type="caution">
    <text evidence="3">The sequence shown here is derived from an EMBL/GenBank/DDBJ whole genome shotgun (WGS) entry which is preliminary data.</text>
</comment>
<dbReference type="Gene3D" id="3.30.870.10">
    <property type="entry name" value="Endonuclease Chain A"/>
    <property type="match status" value="1"/>
</dbReference>
<dbReference type="Pfam" id="PF11907">
    <property type="entry name" value="DUF3427"/>
    <property type="match status" value="1"/>
</dbReference>